<dbReference type="OrthoDB" id="2850836at2759"/>
<sequence length="152" mass="16314">MTTGQTLLLGGAISLATFAGFYLNLHRMQNKKAAEGTLPHYEYLLAHVSSDNGPEGLPIRHVERRANPLPVPLKEHHNGHSTIPDFKAAASAPGANGGPRAGLEQPTPQRPREPGSSVAYTKSPDYAKSYHKAIIPKPKHAVGETIQVKETA</sequence>
<protein>
    <submittedName>
        <fullName evidence="3">Uncharacterized protein</fullName>
    </submittedName>
</protein>
<gene>
    <name evidence="3" type="ORF">LshimejAT787_1101090</name>
</gene>
<reference evidence="3" key="1">
    <citation type="submission" date="2022-07" db="EMBL/GenBank/DDBJ databases">
        <title>The genome of Lyophyllum shimeji provides insight into the initial evolution of ectomycorrhizal fungal genome.</title>
        <authorList>
            <person name="Kobayashi Y."/>
            <person name="Shibata T."/>
            <person name="Hirakawa H."/>
            <person name="Shigenobu S."/>
            <person name="Nishiyama T."/>
            <person name="Yamada A."/>
            <person name="Hasebe M."/>
            <person name="Kawaguchi M."/>
        </authorList>
    </citation>
    <scope>NUCLEOTIDE SEQUENCE</scope>
    <source>
        <strain evidence="3">AT787</strain>
    </source>
</reference>
<dbReference type="EMBL" id="BRPK01000011">
    <property type="protein sequence ID" value="GLB42094.1"/>
    <property type="molecule type" value="Genomic_DNA"/>
</dbReference>
<keyword evidence="2" id="KW-1133">Transmembrane helix</keyword>
<name>A0A9P3PV34_LYOSH</name>
<organism evidence="3 4">
    <name type="scientific">Lyophyllum shimeji</name>
    <name type="common">Hon-shimeji</name>
    <name type="synonym">Tricholoma shimeji</name>
    <dbReference type="NCBI Taxonomy" id="47721"/>
    <lineage>
        <taxon>Eukaryota</taxon>
        <taxon>Fungi</taxon>
        <taxon>Dikarya</taxon>
        <taxon>Basidiomycota</taxon>
        <taxon>Agaricomycotina</taxon>
        <taxon>Agaricomycetes</taxon>
        <taxon>Agaricomycetidae</taxon>
        <taxon>Agaricales</taxon>
        <taxon>Tricholomatineae</taxon>
        <taxon>Lyophyllaceae</taxon>
        <taxon>Lyophyllum</taxon>
    </lineage>
</organism>
<dbReference type="AlphaFoldDB" id="A0A9P3PV34"/>
<comment type="caution">
    <text evidence="3">The sequence shown here is derived from an EMBL/GenBank/DDBJ whole genome shotgun (WGS) entry which is preliminary data.</text>
</comment>
<evidence type="ECO:0000313" key="4">
    <source>
        <dbReference type="Proteomes" id="UP001063166"/>
    </source>
</evidence>
<proteinExistence type="predicted"/>
<keyword evidence="2" id="KW-0472">Membrane</keyword>
<evidence type="ECO:0000313" key="3">
    <source>
        <dbReference type="EMBL" id="GLB42094.1"/>
    </source>
</evidence>
<evidence type="ECO:0000256" key="2">
    <source>
        <dbReference type="SAM" id="Phobius"/>
    </source>
</evidence>
<feature type="transmembrane region" description="Helical" evidence="2">
    <location>
        <begin position="6"/>
        <end position="25"/>
    </location>
</feature>
<feature type="region of interest" description="Disordered" evidence="1">
    <location>
        <begin position="70"/>
        <end position="123"/>
    </location>
</feature>
<dbReference type="Proteomes" id="UP001063166">
    <property type="component" value="Unassembled WGS sequence"/>
</dbReference>
<keyword evidence="4" id="KW-1185">Reference proteome</keyword>
<evidence type="ECO:0000256" key="1">
    <source>
        <dbReference type="SAM" id="MobiDB-lite"/>
    </source>
</evidence>
<accession>A0A9P3PV34</accession>
<keyword evidence="2" id="KW-0812">Transmembrane</keyword>